<dbReference type="InterPro" id="IPR000028">
    <property type="entry name" value="Chloroperoxidase"/>
</dbReference>
<gene>
    <name evidence="10" type="ORF">DFH07DRAFT_889890</name>
</gene>
<dbReference type="Pfam" id="PF01328">
    <property type="entry name" value="Peroxidase_2"/>
    <property type="match status" value="1"/>
</dbReference>
<evidence type="ECO:0000256" key="2">
    <source>
        <dbReference type="ARBA" id="ARBA00022559"/>
    </source>
</evidence>
<feature type="signal peptide" evidence="8">
    <location>
        <begin position="1"/>
        <end position="19"/>
    </location>
</feature>
<dbReference type="SUPFAM" id="SSF47571">
    <property type="entry name" value="Cloroperoxidase"/>
    <property type="match status" value="1"/>
</dbReference>
<keyword evidence="11" id="KW-1185">Reference proteome</keyword>
<sequence length="406" mass="43869">MRVPLLASYLFILSSCASGWGTFPVLRSRHPASRAATEFELSGQLIDVTGPHEYMAATNDDLRGPCPGLNALANHGYIPRNGFVCLLDAFFVSQSVFGFAVDAASVVSALAGLYASDITELPCLPFSIGGPTPRTLLGIILGESVGLNGTHNQFETDTSPTRCDLYECGENSIVQPDILQNLLDLFAQNQPGGQNQMKADFDTVGQHHVNRIQHSIENNPYFFYGPVQMAVSCVVHLVIPGAMANHSASNPDGYISPEGLKSLYGVAPGPDGKLKYNWGTEQIPPNWYRRPLDAPYSPLLGLVDMWTNYPQTLIIGGNTNGINTFAPLDIGDFTNGVYSTAALLEGNNAACFVVQAVQVLIPSILENVEAILTNVLAKYTPNLACPELQGFKMALLEQYPGYMLKH</sequence>
<evidence type="ECO:0000256" key="8">
    <source>
        <dbReference type="SAM" id="SignalP"/>
    </source>
</evidence>
<dbReference type="AlphaFoldDB" id="A0AAD7ILH7"/>
<comment type="caution">
    <text evidence="10">The sequence shown here is derived from an EMBL/GenBank/DDBJ whole genome shotgun (WGS) entry which is preliminary data.</text>
</comment>
<evidence type="ECO:0000256" key="3">
    <source>
        <dbReference type="ARBA" id="ARBA00022617"/>
    </source>
</evidence>
<keyword evidence="3" id="KW-0349">Heme</keyword>
<keyword evidence="2" id="KW-0575">Peroxidase</keyword>
<dbReference type="PANTHER" id="PTHR33577">
    <property type="entry name" value="STERIGMATOCYSTIN BIOSYNTHESIS PEROXIDASE STCC-RELATED"/>
    <property type="match status" value="1"/>
</dbReference>
<name>A0AAD7ILH7_9AGAR</name>
<dbReference type="Proteomes" id="UP001215280">
    <property type="component" value="Unassembled WGS sequence"/>
</dbReference>
<feature type="chain" id="PRO_5042068023" evidence="8">
    <location>
        <begin position="20"/>
        <end position="406"/>
    </location>
</feature>
<evidence type="ECO:0000259" key="9">
    <source>
        <dbReference type="PROSITE" id="PS51405"/>
    </source>
</evidence>
<dbReference type="Gene3D" id="1.10.489.10">
    <property type="entry name" value="Chloroperoxidase-like"/>
    <property type="match status" value="1"/>
</dbReference>
<evidence type="ECO:0000256" key="4">
    <source>
        <dbReference type="ARBA" id="ARBA00022723"/>
    </source>
</evidence>
<keyword evidence="4" id="KW-0479">Metal-binding</keyword>
<protein>
    <submittedName>
        <fullName evidence="10">Chloroperoxidase</fullName>
    </submittedName>
</protein>
<accession>A0AAD7ILH7</accession>
<evidence type="ECO:0000256" key="1">
    <source>
        <dbReference type="ARBA" id="ARBA00001970"/>
    </source>
</evidence>
<dbReference type="InterPro" id="IPR036851">
    <property type="entry name" value="Chloroperoxidase-like_sf"/>
</dbReference>
<evidence type="ECO:0000256" key="6">
    <source>
        <dbReference type="ARBA" id="ARBA00023004"/>
    </source>
</evidence>
<keyword evidence="8" id="KW-0732">Signal</keyword>
<reference evidence="10" key="1">
    <citation type="submission" date="2023-03" db="EMBL/GenBank/DDBJ databases">
        <title>Massive genome expansion in bonnet fungi (Mycena s.s.) driven by repeated elements and novel gene families across ecological guilds.</title>
        <authorList>
            <consortium name="Lawrence Berkeley National Laboratory"/>
            <person name="Harder C.B."/>
            <person name="Miyauchi S."/>
            <person name="Viragh M."/>
            <person name="Kuo A."/>
            <person name="Thoen E."/>
            <person name="Andreopoulos B."/>
            <person name="Lu D."/>
            <person name="Skrede I."/>
            <person name="Drula E."/>
            <person name="Henrissat B."/>
            <person name="Morin E."/>
            <person name="Kohler A."/>
            <person name="Barry K."/>
            <person name="LaButti K."/>
            <person name="Morin E."/>
            <person name="Salamov A."/>
            <person name="Lipzen A."/>
            <person name="Mereny Z."/>
            <person name="Hegedus B."/>
            <person name="Baldrian P."/>
            <person name="Stursova M."/>
            <person name="Weitz H."/>
            <person name="Taylor A."/>
            <person name="Grigoriev I.V."/>
            <person name="Nagy L.G."/>
            <person name="Martin F."/>
            <person name="Kauserud H."/>
        </authorList>
    </citation>
    <scope>NUCLEOTIDE SEQUENCE</scope>
    <source>
        <strain evidence="10">CBHHK188m</strain>
    </source>
</reference>
<dbReference type="PANTHER" id="PTHR33577:SF1">
    <property type="entry name" value="HEME HALOPEROXIDASE FAMILY PROFILE DOMAIN-CONTAINING PROTEIN"/>
    <property type="match status" value="1"/>
</dbReference>
<evidence type="ECO:0000256" key="5">
    <source>
        <dbReference type="ARBA" id="ARBA00023002"/>
    </source>
</evidence>
<organism evidence="10 11">
    <name type="scientific">Mycena maculata</name>
    <dbReference type="NCBI Taxonomy" id="230809"/>
    <lineage>
        <taxon>Eukaryota</taxon>
        <taxon>Fungi</taxon>
        <taxon>Dikarya</taxon>
        <taxon>Basidiomycota</taxon>
        <taxon>Agaricomycotina</taxon>
        <taxon>Agaricomycetes</taxon>
        <taxon>Agaricomycetidae</taxon>
        <taxon>Agaricales</taxon>
        <taxon>Marasmiineae</taxon>
        <taxon>Mycenaceae</taxon>
        <taxon>Mycena</taxon>
    </lineage>
</organism>
<evidence type="ECO:0000313" key="11">
    <source>
        <dbReference type="Proteomes" id="UP001215280"/>
    </source>
</evidence>
<comment type="cofactor">
    <cofactor evidence="1">
        <name>heme b</name>
        <dbReference type="ChEBI" id="CHEBI:60344"/>
    </cofactor>
</comment>
<dbReference type="PROSITE" id="PS51257">
    <property type="entry name" value="PROKAR_LIPOPROTEIN"/>
    <property type="match status" value="1"/>
</dbReference>
<evidence type="ECO:0000256" key="7">
    <source>
        <dbReference type="ARBA" id="ARBA00025795"/>
    </source>
</evidence>
<proteinExistence type="inferred from homology"/>
<dbReference type="PROSITE" id="PS51405">
    <property type="entry name" value="HEME_HALOPEROXIDASE"/>
    <property type="match status" value="1"/>
</dbReference>
<feature type="domain" description="Heme haloperoxidase family profile" evidence="9">
    <location>
        <begin position="50"/>
        <end position="304"/>
    </location>
</feature>
<dbReference type="EMBL" id="JARJLG010000100">
    <property type="protein sequence ID" value="KAJ7745882.1"/>
    <property type="molecule type" value="Genomic_DNA"/>
</dbReference>
<dbReference type="GO" id="GO:0004601">
    <property type="term" value="F:peroxidase activity"/>
    <property type="evidence" value="ECO:0007669"/>
    <property type="project" value="UniProtKB-KW"/>
</dbReference>
<keyword evidence="6" id="KW-0408">Iron</keyword>
<comment type="similarity">
    <text evidence="7">Belongs to the chloroperoxidase family.</text>
</comment>
<dbReference type="GO" id="GO:0046872">
    <property type="term" value="F:metal ion binding"/>
    <property type="evidence" value="ECO:0007669"/>
    <property type="project" value="UniProtKB-KW"/>
</dbReference>
<evidence type="ECO:0000313" key="10">
    <source>
        <dbReference type="EMBL" id="KAJ7745882.1"/>
    </source>
</evidence>
<keyword evidence="5" id="KW-0560">Oxidoreductase</keyword>